<evidence type="ECO:0000313" key="2">
    <source>
        <dbReference type="Proteomes" id="UP000614996"/>
    </source>
</evidence>
<accession>A0A8J4EMT3</accession>
<gene>
    <name evidence="1" type="ORF">NUM_43620</name>
</gene>
<comment type="caution">
    <text evidence="1">The sequence shown here is derived from an EMBL/GenBank/DDBJ whole genome shotgun (WGS) entry which is preliminary data.</text>
</comment>
<keyword evidence="2" id="KW-1185">Reference proteome</keyword>
<dbReference type="RefSeq" id="WP_207126788.1">
    <property type="nucleotide sequence ID" value="NZ_BOPO01000084.1"/>
</dbReference>
<proteinExistence type="predicted"/>
<dbReference type="AlphaFoldDB" id="A0A8J4EMT3"/>
<evidence type="ECO:0000313" key="1">
    <source>
        <dbReference type="EMBL" id="GIL29108.1"/>
    </source>
</evidence>
<sequence length="167" mass="18190">MSHHDAQSGETVVRAGYLALRHTHRRDTGPVFVLGVTRLYPLRLDLVTVAWNWAHAQEIVHIHADSNHARPEAGVFAYTCHIGSPASGMAATCLHTPSLAAARAAFAELVNDGGYDGVGADGPDAVMDIYPYGPNDTSEMSHGDYPLARWMVGARRNEQYTLRQVQV</sequence>
<protein>
    <submittedName>
        <fullName evidence="1">Uncharacterized protein</fullName>
    </submittedName>
</protein>
<dbReference type="EMBL" id="BOPO01000084">
    <property type="protein sequence ID" value="GIL29108.1"/>
    <property type="molecule type" value="Genomic_DNA"/>
</dbReference>
<dbReference type="Proteomes" id="UP000614996">
    <property type="component" value="Unassembled WGS sequence"/>
</dbReference>
<reference evidence="2" key="1">
    <citation type="journal article" date="2021" name="Int. J. Syst. Evol. Microbiol.">
        <title>Actinocatenispora comari sp. nov., an endophytic actinomycete isolated from aerial parts of Comarum salesowianum.</title>
        <authorList>
            <person name="Oyunbileg N."/>
            <person name="Iizaka Y."/>
            <person name="Hamada M."/>
            <person name="Davaapurev B.O."/>
            <person name="Fukumoto A."/>
            <person name="Tsetseg B."/>
            <person name="Kato F."/>
            <person name="Tamura T."/>
            <person name="Batkhuu J."/>
            <person name="Anzai Y."/>
        </authorList>
    </citation>
    <scope>NUCLEOTIDE SEQUENCE [LARGE SCALE GENOMIC DNA]</scope>
    <source>
        <strain evidence="2">NUM-2625</strain>
    </source>
</reference>
<organism evidence="1 2">
    <name type="scientific">Actinocatenispora comari</name>
    <dbReference type="NCBI Taxonomy" id="2807577"/>
    <lineage>
        <taxon>Bacteria</taxon>
        <taxon>Bacillati</taxon>
        <taxon>Actinomycetota</taxon>
        <taxon>Actinomycetes</taxon>
        <taxon>Micromonosporales</taxon>
        <taxon>Micromonosporaceae</taxon>
        <taxon>Actinocatenispora</taxon>
    </lineage>
</organism>
<name>A0A8J4EMT3_9ACTN</name>